<name>A0A0M0LHU7_9BACI</name>
<dbReference type="GO" id="GO:0003700">
    <property type="term" value="F:DNA-binding transcription factor activity"/>
    <property type="evidence" value="ECO:0007669"/>
    <property type="project" value="InterPro"/>
</dbReference>
<reference evidence="7" key="1">
    <citation type="submission" date="2015-08" db="EMBL/GenBank/DDBJ databases">
        <title>Fjat-14210 dsm16467.</title>
        <authorList>
            <person name="Liu B."/>
            <person name="Wang J."/>
            <person name="Zhu Y."/>
            <person name="Liu G."/>
            <person name="Chen Q."/>
            <person name="Chen Z."/>
            <person name="Lan J."/>
            <person name="Che J."/>
            <person name="Ge C."/>
            <person name="Shi H."/>
            <person name="Pan Z."/>
            <person name="Liu X."/>
        </authorList>
    </citation>
    <scope>NUCLEOTIDE SEQUENCE [LARGE SCALE GENOMIC DNA]</scope>
    <source>
        <strain evidence="7">DSM 16467</strain>
    </source>
</reference>
<keyword evidence="4" id="KW-0804">Transcription</keyword>
<evidence type="ECO:0000256" key="3">
    <source>
        <dbReference type="ARBA" id="ARBA00023125"/>
    </source>
</evidence>
<dbReference type="Pfam" id="PF00126">
    <property type="entry name" value="HTH_1"/>
    <property type="match status" value="1"/>
</dbReference>
<protein>
    <submittedName>
        <fullName evidence="6">LysR family transcriptional regulator</fullName>
    </submittedName>
</protein>
<dbReference type="PATRIC" id="fig|284581.3.peg.665"/>
<dbReference type="PRINTS" id="PR00039">
    <property type="entry name" value="HTHLYSR"/>
</dbReference>
<organism evidence="6 7">
    <name type="scientific">Priestia koreensis</name>
    <dbReference type="NCBI Taxonomy" id="284581"/>
    <lineage>
        <taxon>Bacteria</taxon>
        <taxon>Bacillati</taxon>
        <taxon>Bacillota</taxon>
        <taxon>Bacilli</taxon>
        <taxon>Bacillales</taxon>
        <taxon>Bacillaceae</taxon>
        <taxon>Priestia</taxon>
    </lineage>
</organism>
<keyword evidence="7" id="KW-1185">Reference proteome</keyword>
<accession>A0A0M0LHU7</accession>
<dbReference type="InterPro" id="IPR036388">
    <property type="entry name" value="WH-like_DNA-bd_sf"/>
</dbReference>
<dbReference type="AlphaFoldDB" id="A0A0M0LHU7"/>
<dbReference type="FunFam" id="1.10.10.10:FF:000001">
    <property type="entry name" value="LysR family transcriptional regulator"/>
    <property type="match status" value="1"/>
</dbReference>
<evidence type="ECO:0000256" key="1">
    <source>
        <dbReference type="ARBA" id="ARBA00009437"/>
    </source>
</evidence>
<dbReference type="SUPFAM" id="SSF46785">
    <property type="entry name" value="Winged helix' DNA-binding domain"/>
    <property type="match status" value="1"/>
</dbReference>
<sequence length="291" mass="33558">MDIRQLQYFTEVARQKSFTKAADVLHVSQPSLSKMVKVLEDELGVTLIDRSARRIQLTDAGDIVYHQAENVLSSLRDLSNSLYDLMHIQKGRIKIGIPPIIGSLFFPHIMKSFRQTYPDISIRMIEFGAKRMERIVEEGEVDIGVVLLPVNEELFRTIPFAREKLQVALPKDHHLAQHKKIAFHELKDESFILFHEDFSMHEMIYRECVQAGFKPTIAYQSTQWDFIAEMVAASMGIALFPQSICQKLDRDQIQVVDLENSIPWDLAIIIRKDRYVSFATNAFIEHIKSVI</sequence>
<dbReference type="EMBL" id="LILC01000002">
    <property type="protein sequence ID" value="KOO50546.1"/>
    <property type="molecule type" value="Genomic_DNA"/>
</dbReference>
<keyword evidence="2" id="KW-0805">Transcription regulation</keyword>
<dbReference type="Gene3D" id="1.10.10.10">
    <property type="entry name" value="Winged helix-like DNA-binding domain superfamily/Winged helix DNA-binding domain"/>
    <property type="match status" value="1"/>
</dbReference>
<proteinExistence type="inferred from homology"/>
<dbReference type="OrthoDB" id="9803735at2"/>
<keyword evidence="3" id="KW-0238">DNA-binding</keyword>
<dbReference type="PROSITE" id="PS50931">
    <property type="entry name" value="HTH_LYSR"/>
    <property type="match status" value="1"/>
</dbReference>
<evidence type="ECO:0000313" key="6">
    <source>
        <dbReference type="EMBL" id="KOO50546.1"/>
    </source>
</evidence>
<gene>
    <name evidence="6" type="ORF">AMD01_02005</name>
</gene>
<dbReference type="InterPro" id="IPR005119">
    <property type="entry name" value="LysR_subst-bd"/>
</dbReference>
<dbReference type="GO" id="GO:0003677">
    <property type="term" value="F:DNA binding"/>
    <property type="evidence" value="ECO:0007669"/>
    <property type="project" value="UniProtKB-KW"/>
</dbReference>
<dbReference type="InterPro" id="IPR050950">
    <property type="entry name" value="HTH-type_LysR_regulators"/>
</dbReference>
<evidence type="ECO:0000256" key="4">
    <source>
        <dbReference type="ARBA" id="ARBA00023163"/>
    </source>
</evidence>
<evidence type="ECO:0000313" key="7">
    <source>
        <dbReference type="Proteomes" id="UP000037558"/>
    </source>
</evidence>
<dbReference type="Gene3D" id="3.40.190.290">
    <property type="match status" value="1"/>
</dbReference>
<dbReference type="PANTHER" id="PTHR30419">
    <property type="entry name" value="HTH-TYPE TRANSCRIPTIONAL REGULATOR YBHD"/>
    <property type="match status" value="1"/>
</dbReference>
<comment type="similarity">
    <text evidence="1">Belongs to the LysR transcriptional regulatory family.</text>
</comment>
<dbReference type="PANTHER" id="PTHR30419:SF8">
    <property type="entry name" value="NITROGEN ASSIMILATION TRANSCRIPTIONAL ACTIVATOR-RELATED"/>
    <property type="match status" value="1"/>
</dbReference>
<dbReference type="RefSeq" id="WP_053399708.1">
    <property type="nucleotide sequence ID" value="NZ_CP061868.1"/>
</dbReference>
<comment type="caution">
    <text evidence="6">The sequence shown here is derived from an EMBL/GenBank/DDBJ whole genome shotgun (WGS) entry which is preliminary data.</text>
</comment>
<evidence type="ECO:0000259" key="5">
    <source>
        <dbReference type="PROSITE" id="PS50931"/>
    </source>
</evidence>
<evidence type="ECO:0000256" key="2">
    <source>
        <dbReference type="ARBA" id="ARBA00023015"/>
    </source>
</evidence>
<dbReference type="InterPro" id="IPR036390">
    <property type="entry name" value="WH_DNA-bd_sf"/>
</dbReference>
<dbReference type="CDD" id="cd08438">
    <property type="entry name" value="PBP2_CidR"/>
    <property type="match status" value="1"/>
</dbReference>
<dbReference type="Pfam" id="PF03466">
    <property type="entry name" value="LysR_substrate"/>
    <property type="match status" value="1"/>
</dbReference>
<dbReference type="STRING" id="284581.AMD01_02005"/>
<dbReference type="Proteomes" id="UP000037558">
    <property type="component" value="Unassembled WGS sequence"/>
</dbReference>
<feature type="domain" description="HTH lysR-type" evidence="5">
    <location>
        <begin position="1"/>
        <end position="58"/>
    </location>
</feature>
<dbReference type="SUPFAM" id="SSF53850">
    <property type="entry name" value="Periplasmic binding protein-like II"/>
    <property type="match status" value="1"/>
</dbReference>
<dbReference type="InterPro" id="IPR000847">
    <property type="entry name" value="LysR_HTH_N"/>
</dbReference>
<dbReference type="GO" id="GO:0005829">
    <property type="term" value="C:cytosol"/>
    <property type="evidence" value="ECO:0007669"/>
    <property type="project" value="TreeGrafter"/>
</dbReference>